<gene>
    <name evidence="2" type="primary">LOC115625501</name>
</gene>
<dbReference type="SUPFAM" id="SSF53720">
    <property type="entry name" value="ALDH-like"/>
    <property type="match status" value="1"/>
</dbReference>
<evidence type="ECO:0000313" key="1">
    <source>
        <dbReference type="Proteomes" id="UP000504634"/>
    </source>
</evidence>
<dbReference type="AlphaFoldDB" id="A0A6J2TIB2"/>
<dbReference type="OrthoDB" id="310895at2759"/>
<dbReference type="InterPro" id="IPR016161">
    <property type="entry name" value="Ald_DH/histidinol_DH"/>
</dbReference>
<dbReference type="Pfam" id="PF07368">
    <property type="entry name" value="DUF1487"/>
    <property type="match status" value="1"/>
</dbReference>
<protein>
    <submittedName>
        <fullName evidence="2">Uncharacterized protein LOC115625501</fullName>
    </submittedName>
</protein>
<dbReference type="Proteomes" id="UP000504634">
    <property type="component" value="Unplaced"/>
</dbReference>
<evidence type="ECO:0000313" key="2">
    <source>
        <dbReference type="RefSeq" id="XP_030376421.1"/>
    </source>
</evidence>
<name>A0A6J2TIB2_DROLE</name>
<dbReference type="PANTHER" id="PTHR21644:SF0">
    <property type="entry name" value="AT02555P-RELATED"/>
    <property type="match status" value="1"/>
</dbReference>
<dbReference type="InterPro" id="IPR009961">
    <property type="entry name" value="DUF1487"/>
</dbReference>
<accession>A0A6J2TIB2</accession>
<keyword evidence="1" id="KW-1185">Reference proteome</keyword>
<dbReference type="GO" id="GO:0016491">
    <property type="term" value="F:oxidoreductase activity"/>
    <property type="evidence" value="ECO:0007669"/>
    <property type="project" value="InterPro"/>
</dbReference>
<dbReference type="RefSeq" id="XP_030376421.1">
    <property type="nucleotide sequence ID" value="XM_030520561.1"/>
</dbReference>
<dbReference type="GeneID" id="115625501"/>
<organism evidence="1 2">
    <name type="scientific">Drosophila lebanonensis</name>
    <name type="common">Fruit fly</name>
    <name type="synonym">Scaptodrosophila lebanonensis</name>
    <dbReference type="NCBI Taxonomy" id="7225"/>
    <lineage>
        <taxon>Eukaryota</taxon>
        <taxon>Metazoa</taxon>
        <taxon>Ecdysozoa</taxon>
        <taxon>Arthropoda</taxon>
        <taxon>Hexapoda</taxon>
        <taxon>Insecta</taxon>
        <taxon>Pterygota</taxon>
        <taxon>Neoptera</taxon>
        <taxon>Endopterygota</taxon>
        <taxon>Diptera</taxon>
        <taxon>Brachycera</taxon>
        <taxon>Muscomorpha</taxon>
        <taxon>Ephydroidea</taxon>
        <taxon>Drosophilidae</taxon>
        <taxon>Scaptodrosophila</taxon>
    </lineage>
</organism>
<proteinExistence type="predicted"/>
<sequence>MISTESSEESSTIPSRVTIHSCETLTWSSDKTLGKSGIRITPDMVHNLQYDIQLDNDGYETWQATTPYQSLSSILHVSVTAKSPQLMALFADGDINSAMRILLESLHAPFGPNAVATILVERSIADDVKARIQLGMHCLLGDSAYNNHYMRTVDKLQLVDFETIMGDPEKVQASVTPIVVIGHTQNELGTWPSGVITMHTFGCLAEAIAAYRSEEMFFEAVSIWNETMDGVHELLAAISSTLLYINCCNVDIEPIRDAYESSKKTVLVWKGLHYKIVELMGKRKIIVFPVGKDIKKLIQLVDKAPKKRYIDGLNP</sequence>
<reference evidence="2" key="1">
    <citation type="submission" date="2025-08" db="UniProtKB">
        <authorList>
            <consortium name="RefSeq"/>
        </authorList>
    </citation>
    <scope>IDENTIFICATION</scope>
    <source>
        <strain evidence="2">11010-0011.00</strain>
        <tissue evidence="2">Whole body</tissue>
    </source>
</reference>
<dbReference type="PANTHER" id="PTHR21644">
    <property type="entry name" value="AT02555P-RELATED"/>
    <property type="match status" value="1"/>
</dbReference>